<proteinExistence type="predicted"/>
<dbReference type="GO" id="GO:0008168">
    <property type="term" value="F:methyltransferase activity"/>
    <property type="evidence" value="ECO:0007669"/>
    <property type="project" value="UniProtKB-KW"/>
</dbReference>
<feature type="transmembrane region" description="Helical" evidence="5">
    <location>
        <begin position="39"/>
        <end position="58"/>
    </location>
</feature>
<dbReference type="STRING" id="634771.SAMN04488128_107128"/>
<dbReference type="AlphaFoldDB" id="A0A1T4U052"/>
<dbReference type="PANTHER" id="PTHR43847">
    <property type="entry name" value="BLL3993 PROTEIN"/>
    <property type="match status" value="1"/>
</dbReference>
<sequence length="188" mass="21502">MNMLSTIIYMAWFLSEILLHRILRGGAPDDKKKKDKGSLAYIWIVILICVNVAVYLSYRTQLPILQRGSLMNYTGLSVILAGMIFRFYAIASLGRLFTVVVTIRKDHHLKKDGIYGVLRHPAYAGSLLSFLGFGLSLNNWLALIIAFVPVLAAFIHRMDIEEKVLTEQFGSEYTDYIRHTQRILPFIY</sequence>
<dbReference type="EMBL" id="FUWZ01000007">
    <property type="protein sequence ID" value="SKA45869.1"/>
    <property type="molecule type" value="Genomic_DNA"/>
</dbReference>
<dbReference type="Proteomes" id="UP000190367">
    <property type="component" value="Unassembled WGS sequence"/>
</dbReference>
<dbReference type="GO" id="GO:0012505">
    <property type="term" value="C:endomembrane system"/>
    <property type="evidence" value="ECO:0007669"/>
    <property type="project" value="UniProtKB-SubCell"/>
</dbReference>
<keyword evidence="6" id="KW-0808">Transferase</keyword>
<feature type="transmembrane region" description="Helical" evidence="5">
    <location>
        <begin position="6"/>
        <end position="27"/>
    </location>
</feature>
<dbReference type="Gene3D" id="1.20.120.1630">
    <property type="match status" value="1"/>
</dbReference>
<accession>A0A1T4U052</accession>
<reference evidence="7" key="1">
    <citation type="submission" date="2017-02" db="EMBL/GenBank/DDBJ databases">
        <authorList>
            <person name="Varghese N."/>
            <person name="Submissions S."/>
        </authorList>
    </citation>
    <scope>NUCLEOTIDE SEQUENCE [LARGE SCALE GENOMIC DNA]</scope>
    <source>
        <strain evidence="7">DSM 22224</strain>
    </source>
</reference>
<gene>
    <name evidence="6" type="ORF">SAMN04488128_107128</name>
</gene>
<organism evidence="6 7">
    <name type="scientific">Chitinophaga eiseniae</name>
    <dbReference type="NCBI Taxonomy" id="634771"/>
    <lineage>
        <taxon>Bacteria</taxon>
        <taxon>Pseudomonadati</taxon>
        <taxon>Bacteroidota</taxon>
        <taxon>Chitinophagia</taxon>
        <taxon>Chitinophagales</taxon>
        <taxon>Chitinophagaceae</taxon>
        <taxon>Chitinophaga</taxon>
    </lineage>
</organism>
<evidence type="ECO:0000256" key="1">
    <source>
        <dbReference type="ARBA" id="ARBA00004127"/>
    </source>
</evidence>
<keyword evidence="3 5" id="KW-1133">Transmembrane helix</keyword>
<evidence type="ECO:0000256" key="4">
    <source>
        <dbReference type="ARBA" id="ARBA00023136"/>
    </source>
</evidence>
<dbReference type="RefSeq" id="WP_078672953.1">
    <property type="nucleotide sequence ID" value="NZ_FUWZ01000007.1"/>
</dbReference>
<dbReference type="InterPro" id="IPR052527">
    <property type="entry name" value="Metal_cation-efflux_comp"/>
</dbReference>
<name>A0A1T4U052_9BACT</name>
<keyword evidence="4 5" id="KW-0472">Membrane</keyword>
<dbReference type="Pfam" id="PF04191">
    <property type="entry name" value="PEMT"/>
    <property type="match status" value="1"/>
</dbReference>
<evidence type="ECO:0000256" key="5">
    <source>
        <dbReference type="SAM" id="Phobius"/>
    </source>
</evidence>
<dbReference type="GO" id="GO:0032259">
    <property type="term" value="P:methylation"/>
    <property type="evidence" value="ECO:0007669"/>
    <property type="project" value="UniProtKB-KW"/>
</dbReference>
<comment type="subcellular location">
    <subcellularLocation>
        <location evidence="1">Endomembrane system</location>
        <topology evidence="1">Multi-pass membrane protein</topology>
    </subcellularLocation>
</comment>
<feature type="transmembrane region" description="Helical" evidence="5">
    <location>
        <begin position="137"/>
        <end position="155"/>
    </location>
</feature>
<dbReference type="OrthoDB" id="9809773at2"/>
<keyword evidence="2 5" id="KW-0812">Transmembrane</keyword>
<dbReference type="PANTHER" id="PTHR43847:SF1">
    <property type="entry name" value="BLL3993 PROTEIN"/>
    <property type="match status" value="1"/>
</dbReference>
<evidence type="ECO:0000256" key="2">
    <source>
        <dbReference type="ARBA" id="ARBA00022692"/>
    </source>
</evidence>
<evidence type="ECO:0000313" key="6">
    <source>
        <dbReference type="EMBL" id="SKA45869.1"/>
    </source>
</evidence>
<evidence type="ECO:0000256" key="3">
    <source>
        <dbReference type="ARBA" id="ARBA00022989"/>
    </source>
</evidence>
<protein>
    <submittedName>
        <fullName evidence="6">Phospholipid methyltransferase</fullName>
    </submittedName>
</protein>
<keyword evidence="7" id="KW-1185">Reference proteome</keyword>
<dbReference type="InterPro" id="IPR007318">
    <property type="entry name" value="Phopholipid_MeTrfase"/>
</dbReference>
<feature type="transmembrane region" description="Helical" evidence="5">
    <location>
        <begin position="78"/>
        <end position="101"/>
    </location>
</feature>
<keyword evidence="6" id="KW-0489">Methyltransferase</keyword>
<evidence type="ECO:0000313" key="7">
    <source>
        <dbReference type="Proteomes" id="UP000190367"/>
    </source>
</evidence>